<dbReference type="Pfam" id="PF00104">
    <property type="entry name" value="Hormone_recep"/>
    <property type="match status" value="1"/>
</dbReference>
<feature type="compositionally biased region" description="Basic residues" evidence="13">
    <location>
        <begin position="121"/>
        <end position="130"/>
    </location>
</feature>
<dbReference type="Gene3D" id="3.30.50.10">
    <property type="entry name" value="Erythroid Transcription Factor GATA-1, subunit A"/>
    <property type="match status" value="1"/>
</dbReference>
<evidence type="ECO:0000313" key="16">
    <source>
        <dbReference type="EMBL" id="ACC94156.1"/>
    </source>
</evidence>
<evidence type="ECO:0000256" key="12">
    <source>
        <dbReference type="RuleBase" id="RU004334"/>
    </source>
</evidence>
<keyword evidence="7" id="KW-0446">Lipid-binding</keyword>
<feature type="region of interest" description="Disordered" evidence="13">
    <location>
        <begin position="1"/>
        <end position="44"/>
    </location>
</feature>
<dbReference type="Pfam" id="PF00105">
    <property type="entry name" value="zf-C4"/>
    <property type="match status" value="1"/>
</dbReference>
<sequence>MADDSQGPYTPQRSPEEEWGGQTSEPSPIDLGGHANADQLPSDGDSKDVQKCQICSDLASGFHYGVWSCEGCKAFFKRSLQDPVDYVCPATNNCTIDKHRRKSCQACRFRKCLEVGMMKRRERRTTKKVKSPGSPEEKITKKVRTPNTKPNPKEKGPPVENNGQSRRVLQLEETVAVESVKTEAVSPQECSPSGHTSQEDLSVPMTSASQSFNLTPPPSTSSSTSSPSNGTSSLQIDASTFKIDPGLPLDQPHPLVVILEENDLPPKICKEPLTAESEETEYSLLHRLIGLADMELVDVVNWAKVLPGFSGLELRDRIAILESCWMELLCIGAAWRSRLNTTFQVNFAENLHFNEETAKKAKMSSIVGEIWQISQQFRYLELSNHEFMLLRVVTMLNAESIRLSCLDAMHKIRQQYLEALHFECGRTLGKISESSCVRMAQILCILPFARQVSLKAITHLFNMHNQHAVPVGDLVAEMLVAQKELMTNEDSAKIIT</sequence>
<dbReference type="EMBL" id="EU482033">
    <property type="protein sequence ID" value="ACC94156.1"/>
    <property type="molecule type" value="mRNA"/>
</dbReference>
<feature type="compositionally biased region" description="Polar residues" evidence="13">
    <location>
        <begin position="188"/>
        <end position="214"/>
    </location>
</feature>
<evidence type="ECO:0000256" key="1">
    <source>
        <dbReference type="ARBA" id="ARBA00005413"/>
    </source>
</evidence>
<dbReference type="CDD" id="cd07171">
    <property type="entry name" value="NR_DBD_ER"/>
    <property type="match status" value="1"/>
</dbReference>
<name>C0IR13_PLADU</name>
<dbReference type="InterPro" id="IPR000536">
    <property type="entry name" value="Nucl_hrmn_rcpt_lig-bd"/>
</dbReference>
<dbReference type="AlphaFoldDB" id="C0IR13"/>
<evidence type="ECO:0000256" key="4">
    <source>
        <dbReference type="ARBA" id="ARBA00022771"/>
    </source>
</evidence>
<dbReference type="FunFam" id="3.30.50.10:FF:000139">
    <property type="entry name" value="Estrogen receptor beta a variant b"/>
    <property type="match status" value="1"/>
</dbReference>
<feature type="region of interest" description="Disordered" evidence="13">
    <location>
        <begin position="121"/>
        <end position="234"/>
    </location>
</feature>
<evidence type="ECO:0000256" key="9">
    <source>
        <dbReference type="ARBA" id="ARBA00023163"/>
    </source>
</evidence>
<dbReference type="InterPro" id="IPR035500">
    <property type="entry name" value="NHR-like_dom_sf"/>
</dbReference>
<proteinExistence type="evidence at transcript level"/>
<dbReference type="SMART" id="SM00399">
    <property type="entry name" value="ZnF_C4"/>
    <property type="match status" value="1"/>
</dbReference>
<dbReference type="GO" id="GO:0003700">
    <property type="term" value="F:DNA-binding transcription factor activity"/>
    <property type="evidence" value="ECO:0007669"/>
    <property type="project" value="InterPro"/>
</dbReference>
<evidence type="ECO:0000256" key="3">
    <source>
        <dbReference type="ARBA" id="ARBA00022723"/>
    </source>
</evidence>
<evidence type="ECO:0000256" key="13">
    <source>
        <dbReference type="SAM" id="MobiDB-lite"/>
    </source>
</evidence>
<feature type="compositionally biased region" description="Low complexity" evidence="13">
    <location>
        <begin position="220"/>
        <end position="233"/>
    </location>
</feature>
<keyword evidence="4 12" id="KW-0863">Zinc-finger</keyword>
<dbReference type="PANTHER" id="PTHR48092">
    <property type="entry name" value="KNIRPS-RELATED PROTEIN-RELATED"/>
    <property type="match status" value="1"/>
</dbReference>
<keyword evidence="3 12" id="KW-0479">Metal-binding</keyword>
<evidence type="ECO:0000256" key="2">
    <source>
        <dbReference type="ARBA" id="ARBA00022665"/>
    </source>
</evidence>
<dbReference type="SMART" id="SM00430">
    <property type="entry name" value="HOLI"/>
    <property type="match status" value="1"/>
</dbReference>
<organism evidence="16">
    <name type="scientific">Platynereis dumerilii</name>
    <name type="common">Dumeril's clam worm</name>
    <dbReference type="NCBI Taxonomy" id="6359"/>
    <lineage>
        <taxon>Eukaryota</taxon>
        <taxon>Metazoa</taxon>
        <taxon>Spiralia</taxon>
        <taxon>Lophotrochozoa</taxon>
        <taxon>Annelida</taxon>
        <taxon>Polychaeta</taxon>
        <taxon>Errantia</taxon>
        <taxon>Phyllodocida</taxon>
        <taxon>Nereididae</taxon>
        <taxon>Platynereis</taxon>
    </lineage>
</organism>
<dbReference type="GO" id="GO:0043565">
    <property type="term" value="F:sequence-specific DNA binding"/>
    <property type="evidence" value="ECO:0007669"/>
    <property type="project" value="InterPro"/>
</dbReference>
<evidence type="ECO:0000256" key="11">
    <source>
        <dbReference type="ARBA" id="ARBA00023242"/>
    </source>
</evidence>
<keyword evidence="10 12" id="KW-0675">Receptor</keyword>
<comment type="subcellular location">
    <subcellularLocation>
        <location evidence="12">Nucleus</location>
    </subcellularLocation>
</comment>
<dbReference type="PRINTS" id="PR00398">
    <property type="entry name" value="STRDHORMONER"/>
</dbReference>
<dbReference type="PROSITE" id="PS51843">
    <property type="entry name" value="NR_LBD"/>
    <property type="match status" value="1"/>
</dbReference>
<accession>C0IR13</accession>
<keyword evidence="8 12" id="KW-0238">DNA-binding</keyword>
<keyword evidence="6 12" id="KW-0805">Transcription regulation</keyword>
<evidence type="ECO:0000259" key="14">
    <source>
        <dbReference type="PROSITE" id="PS51030"/>
    </source>
</evidence>
<protein>
    <submittedName>
        <fullName evidence="16">Estrogen receptor</fullName>
    </submittedName>
</protein>
<dbReference type="GO" id="GO:0005496">
    <property type="term" value="F:steroid binding"/>
    <property type="evidence" value="ECO:0007669"/>
    <property type="project" value="UniProtKB-KW"/>
</dbReference>
<keyword evidence="9 12" id="KW-0804">Transcription</keyword>
<dbReference type="SUPFAM" id="SSF57716">
    <property type="entry name" value="Glucocorticoid receptor-like (DNA-binding domain)"/>
    <property type="match status" value="1"/>
</dbReference>
<keyword evidence="11 12" id="KW-0539">Nucleus</keyword>
<reference evidence="16" key="1">
    <citation type="submission" date="2008-02" db="EMBL/GenBank/DDBJ databases">
        <authorList>
            <person name="Keay J."/>
        </authorList>
    </citation>
    <scope>NUCLEOTIDE SEQUENCE</scope>
</reference>
<evidence type="ECO:0000259" key="15">
    <source>
        <dbReference type="PROSITE" id="PS51843"/>
    </source>
</evidence>
<keyword evidence="2" id="KW-0754">Steroid-binding</keyword>
<dbReference type="InterPro" id="IPR001628">
    <property type="entry name" value="Znf_hrmn_rcpt"/>
</dbReference>
<reference evidence="16" key="2">
    <citation type="submission" date="2009-03" db="EMBL/GenBank/DDBJ databases">
        <title>Evolution of a new function by degenerative mutation in cephalochordate steroid receptors.</title>
        <authorList>
            <person name="Bridgham J.T."/>
            <person name="Brown J."/>
            <person name="Rodriguez-Mari A."/>
            <person name="Thornton J.W."/>
        </authorList>
    </citation>
    <scope>NUCLEOTIDE SEQUENCE</scope>
</reference>
<dbReference type="SUPFAM" id="SSF48508">
    <property type="entry name" value="Nuclear receptor ligand-binding domain"/>
    <property type="match status" value="1"/>
</dbReference>
<evidence type="ECO:0000256" key="5">
    <source>
        <dbReference type="ARBA" id="ARBA00022833"/>
    </source>
</evidence>
<keyword evidence="5 12" id="KW-0862">Zinc</keyword>
<evidence type="ECO:0000256" key="6">
    <source>
        <dbReference type="ARBA" id="ARBA00023015"/>
    </source>
</evidence>
<dbReference type="PROSITE" id="PS51030">
    <property type="entry name" value="NUCLEAR_REC_DBD_2"/>
    <property type="match status" value="1"/>
</dbReference>
<dbReference type="InterPro" id="IPR050200">
    <property type="entry name" value="Nuclear_hormone_rcpt_NR3"/>
</dbReference>
<feature type="domain" description="NR LBD" evidence="15">
    <location>
        <begin position="197"/>
        <end position="482"/>
    </location>
</feature>
<dbReference type="PRINTS" id="PR00047">
    <property type="entry name" value="STROIDFINGER"/>
</dbReference>
<feature type="domain" description="Nuclear receptor" evidence="14">
    <location>
        <begin position="49"/>
        <end position="124"/>
    </location>
</feature>
<evidence type="ECO:0000256" key="8">
    <source>
        <dbReference type="ARBA" id="ARBA00023125"/>
    </source>
</evidence>
<dbReference type="PROSITE" id="PS00031">
    <property type="entry name" value="NUCLEAR_REC_DBD_1"/>
    <property type="match status" value="1"/>
</dbReference>
<dbReference type="InterPro" id="IPR001723">
    <property type="entry name" value="Nuclear_hrmn_rcpt"/>
</dbReference>
<dbReference type="GO" id="GO:0008270">
    <property type="term" value="F:zinc ion binding"/>
    <property type="evidence" value="ECO:0007669"/>
    <property type="project" value="UniProtKB-KW"/>
</dbReference>
<dbReference type="GO" id="GO:0005634">
    <property type="term" value="C:nucleus"/>
    <property type="evidence" value="ECO:0007669"/>
    <property type="project" value="UniProtKB-SubCell"/>
</dbReference>
<dbReference type="Gene3D" id="1.10.565.10">
    <property type="entry name" value="Retinoid X Receptor"/>
    <property type="match status" value="1"/>
</dbReference>
<evidence type="ECO:0000256" key="7">
    <source>
        <dbReference type="ARBA" id="ARBA00023121"/>
    </source>
</evidence>
<dbReference type="InterPro" id="IPR013088">
    <property type="entry name" value="Znf_NHR/GATA"/>
</dbReference>
<evidence type="ECO:0000256" key="10">
    <source>
        <dbReference type="ARBA" id="ARBA00023170"/>
    </source>
</evidence>
<comment type="similarity">
    <text evidence="1">Belongs to the nuclear hormone receptor family. NR3 subfamily.</text>
</comment>